<dbReference type="Pfam" id="PF01053">
    <property type="entry name" value="Cys_Met_Meta_PP"/>
    <property type="match status" value="1"/>
</dbReference>
<dbReference type="EC" id="4.4.1.11" evidence="3"/>
<dbReference type="CDD" id="cd00614">
    <property type="entry name" value="CGS_like"/>
    <property type="match status" value="1"/>
</dbReference>
<dbReference type="FunFam" id="3.40.640.10:FF:000046">
    <property type="entry name" value="Cystathionine gamma-lyase"/>
    <property type="match status" value="1"/>
</dbReference>
<dbReference type="GO" id="GO:0018826">
    <property type="term" value="F:methionine gamma-lyase activity"/>
    <property type="evidence" value="ECO:0007669"/>
    <property type="project" value="UniProtKB-EC"/>
</dbReference>
<dbReference type="GO" id="GO:0008483">
    <property type="term" value="F:transaminase activity"/>
    <property type="evidence" value="ECO:0007669"/>
    <property type="project" value="UniProtKB-KW"/>
</dbReference>
<dbReference type="FunFam" id="3.90.1150.10:FF:000008">
    <property type="entry name" value="Cystathionine gamma-synthase"/>
    <property type="match status" value="1"/>
</dbReference>
<evidence type="ECO:0000256" key="9">
    <source>
        <dbReference type="ARBA" id="ARBA00064130"/>
    </source>
</evidence>
<dbReference type="Gene3D" id="3.40.640.10">
    <property type="entry name" value="Type I PLP-dependent aspartate aminotransferase-like (Major domain)"/>
    <property type="match status" value="1"/>
</dbReference>
<dbReference type="Gene3D" id="3.90.1150.10">
    <property type="entry name" value="Aspartate Aminotransferase, domain 1"/>
    <property type="match status" value="1"/>
</dbReference>
<evidence type="ECO:0000256" key="4">
    <source>
        <dbReference type="ARBA" id="ARBA00019040"/>
    </source>
</evidence>
<evidence type="ECO:0000256" key="1">
    <source>
        <dbReference type="ARBA" id="ARBA00001933"/>
    </source>
</evidence>
<comment type="catalytic activity">
    <reaction evidence="8">
        <text>L-homocysteine + H2O = 2-oxobutanoate + hydrogen sulfide + NH4(+) + H(+)</text>
        <dbReference type="Rhea" id="RHEA:14501"/>
        <dbReference type="ChEBI" id="CHEBI:15377"/>
        <dbReference type="ChEBI" id="CHEBI:15378"/>
        <dbReference type="ChEBI" id="CHEBI:16763"/>
        <dbReference type="ChEBI" id="CHEBI:28938"/>
        <dbReference type="ChEBI" id="CHEBI:29919"/>
        <dbReference type="ChEBI" id="CHEBI:58199"/>
        <dbReference type="EC" id="4.4.1.2"/>
    </reaction>
</comment>
<dbReference type="InterPro" id="IPR015424">
    <property type="entry name" value="PyrdxlP-dep_Trfase"/>
</dbReference>
<evidence type="ECO:0000256" key="7">
    <source>
        <dbReference type="ARBA" id="ARBA00049180"/>
    </source>
</evidence>
<comment type="cofactor">
    <cofactor evidence="1 12">
        <name>pyridoxal 5'-phosphate</name>
        <dbReference type="ChEBI" id="CHEBI:597326"/>
    </cofactor>
</comment>
<comment type="subunit">
    <text evidence="9">Homotetramer; dimer of active dimers.</text>
</comment>
<dbReference type="GO" id="GO:0030170">
    <property type="term" value="F:pyridoxal phosphate binding"/>
    <property type="evidence" value="ECO:0007669"/>
    <property type="project" value="InterPro"/>
</dbReference>
<organism evidence="13">
    <name type="scientific">Ignavibacterium album</name>
    <dbReference type="NCBI Taxonomy" id="591197"/>
    <lineage>
        <taxon>Bacteria</taxon>
        <taxon>Pseudomonadati</taxon>
        <taxon>Ignavibacteriota</taxon>
        <taxon>Ignavibacteria</taxon>
        <taxon>Ignavibacteriales</taxon>
        <taxon>Ignavibacteriaceae</taxon>
        <taxon>Ignavibacterium</taxon>
    </lineage>
</organism>
<keyword evidence="13" id="KW-0032">Aminotransferase</keyword>
<evidence type="ECO:0000313" key="13">
    <source>
        <dbReference type="EMBL" id="HFI90157.1"/>
    </source>
</evidence>
<evidence type="ECO:0000256" key="10">
    <source>
        <dbReference type="ARBA" id="ARBA00078333"/>
    </source>
</evidence>
<comment type="caution">
    <text evidence="13">The sequence shown here is derived from an EMBL/GenBank/DDBJ whole genome shotgun (WGS) entry which is preliminary data.</text>
</comment>
<dbReference type="PIRSF" id="PIRSF001434">
    <property type="entry name" value="CGS"/>
    <property type="match status" value="1"/>
</dbReference>
<evidence type="ECO:0000256" key="12">
    <source>
        <dbReference type="RuleBase" id="RU362118"/>
    </source>
</evidence>
<keyword evidence="13" id="KW-0808">Transferase</keyword>
<evidence type="ECO:0000256" key="5">
    <source>
        <dbReference type="ARBA" id="ARBA00022898"/>
    </source>
</evidence>
<evidence type="ECO:0000256" key="3">
    <source>
        <dbReference type="ARBA" id="ARBA00012222"/>
    </source>
</evidence>
<dbReference type="InterPro" id="IPR015421">
    <property type="entry name" value="PyrdxlP-dep_Trfase_major"/>
</dbReference>
<dbReference type="AlphaFoldDB" id="A0A7V2ZHP6"/>
<dbReference type="GO" id="GO:0019346">
    <property type="term" value="P:transsulfuration"/>
    <property type="evidence" value="ECO:0007669"/>
    <property type="project" value="InterPro"/>
</dbReference>
<gene>
    <name evidence="13" type="ORF">ENS31_01355</name>
</gene>
<protein>
    <recommendedName>
        <fullName evidence="4">L-methionine gamma-lyase</fullName>
        <ecNumber evidence="3">4.4.1.11</ecNumber>
    </recommendedName>
    <alternativeName>
        <fullName evidence="10">L-methionine-alpha-deamino-gamma-mercaptomethane-lyase</fullName>
    </alternativeName>
</protein>
<dbReference type="SUPFAM" id="SSF53383">
    <property type="entry name" value="PLP-dependent transferases"/>
    <property type="match status" value="1"/>
</dbReference>
<proteinExistence type="inferred from homology"/>
<sequence length="406" mass="44274">MKNPNKFDFQTKCVHSGIDEYEYGAVVPPIYQTSTFKFKNVKHGASLFAGEEKGYIYTRMLNPTVEAMENAIAALEGGHKALGCGSGMAAISTIFITLLQSGDHVVCSSAVYGPTTTVLNTVMKKYGVETTFVDSSDSENVRKAIKPNTKVVYIETPGNPTLCISDIEEISKIAHEHKATVVVDNTFMSPALQNPLALGADIVMHSLTKFLNGHADVVGGVIVVKDEETYQQFRKTLNQLGGVIDPFNAFLVHRGLKTLAIRMEKHCQNAQKIAEWLEKHPLVKSIRYPGLKSHPHYKTGLKQHKGSGGIISIELAGGMEAGKIMMDSVRLFQLAVSLGGVESLIQHPASMTHFSMGKEAREAAGITDGLVRISVGIENVDDLIADLEQALNKVKENIPKEFELHV</sequence>
<comment type="catalytic activity">
    <reaction evidence="7">
        <text>L-methionine + H2O = methanethiol + 2-oxobutanoate + NH4(+)</text>
        <dbReference type="Rhea" id="RHEA:23800"/>
        <dbReference type="ChEBI" id="CHEBI:15377"/>
        <dbReference type="ChEBI" id="CHEBI:16007"/>
        <dbReference type="ChEBI" id="CHEBI:16763"/>
        <dbReference type="ChEBI" id="CHEBI:28938"/>
        <dbReference type="ChEBI" id="CHEBI:57844"/>
        <dbReference type="EC" id="4.4.1.11"/>
    </reaction>
</comment>
<evidence type="ECO:0000256" key="2">
    <source>
        <dbReference type="ARBA" id="ARBA00008667"/>
    </source>
</evidence>
<name>A0A7V2ZHP6_9BACT</name>
<keyword evidence="6" id="KW-0456">Lyase</keyword>
<keyword evidence="5 11" id="KW-0663">Pyridoxal phosphate</keyword>
<feature type="modified residue" description="N6-(pyridoxal phosphate)lysine" evidence="11">
    <location>
        <position position="209"/>
    </location>
</feature>
<dbReference type="PANTHER" id="PTHR11808">
    <property type="entry name" value="TRANS-SULFURATION ENZYME FAMILY MEMBER"/>
    <property type="match status" value="1"/>
</dbReference>
<accession>A0A7V2ZHP6</accession>
<evidence type="ECO:0000256" key="8">
    <source>
        <dbReference type="ARBA" id="ARBA00050802"/>
    </source>
</evidence>
<evidence type="ECO:0000256" key="11">
    <source>
        <dbReference type="PIRSR" id="PIRSR001434-2"/>
    </source>
</evidence>
<dbReference type="InterPro" id="IPR000277">
    <property type="entry name" value="Cys/Met-Metab_PyrdxlP-dep_enz"/>
</dbReference>
<dbReference type="EMBL" id="DSUJ01000002">
    <property type="protein sequence ID" value="HFI90157.1"/>
    <property type="molecule type" value="Genomic_DNA"/>
</dbReference>
<dbReference type="GO" id="GO:0005737">
    <property type="term" value="C:cytoplasm"/>
    <property type="evidence" value="ECO:0007669"/>
    <property type="project" value="TreeGrafter"/>
</dbReference>
<comment type="similarity">
    <text evidence="2">Belongs to the trans-sulfuration enzymes family. L-methionine gamma-lyase subfamily.</text>
</comment>
<evidence type="ECO:0000256" key="6">
    <source>
        <dbReference type="ARBA" id="ARBA00023239"/>
    </source>
</evidence>
<reference evidence="13" key="1">
    <citation type="journal article" date="2020" name="mSystems">
        <title>Genome- and Community-Level Interaction Insights into Carbon Utilization and Element Cycling Functions of Hydrothermarchaeota in Hydrothermal Sediment.</title>
        <authorList>
            <person name="Zhou Z."/>
            <person name="Liu Y."/>
            <person name="Xu W."/>
            <person name="Pan J."/>
            <person name="Luo Z.H."/>
            <person name="Li M."/>
        </authorList>
    </citation>
    <scope>NUCLEOTIDE SEQUENCE [LARGE SCALE GENOMIC DNA]</scope>
    <source>
        <strain evidence="13">SpSt-479</strain>
    </source>
</reference>
<dbReference type="InterPro" id="IPR015422">
    <property type="entry name" value="PyrdxlP-dep_Trfase_small"/>
</dbReference>
<dbReference type="GO" id="GO:0047982">
    <property type="term" value="F:homocysteine desulfhydrase activity"/>
    <property type="evidence" value="ECO:0007669"/>
    <property type="project" value="UniProtKB-EC"/>
</dbReference>